<dbReference type="KEGG" id="dfa:DFA_07480"/>
<dbReference type="EMBL" id="GL883013">
    <property type="protein sequence ID" value="EGG20356.1"/>
    <property type="molecule type" value="Genomic_DNA"/>
</dbReference>
<gene>
    <name evidence="2" type="primary">gxcN</name>
    <name evidence="2" type="ORF">DFA_07480</name>
</gene>
<dbReference type="AlphaFoldDB" id="F4PWJ2"/>
<proteinExistence type="predicted"/>
<feature type="compositionally biased region" description="Polar residues" evidence="1">
    <location>
        <begin position="510"/>
        <end position="523"/>
    </location>
</feature>
<feature type="region of interest" description="Disordered" evidence="1">
    <location>
        <begin position="163"/>
        <end position="191"/>
    </location>
</feature>
<evidence type="ECO:0000256" key="1">
    <source>
        <dbReference type="SAM" id="MobiDB-lite"/>
    </source>
</evidence>
<dbReference type="RefSeq" id="XP_004367339.1">
    <property type="nucleotide sequence ID" value="XM_004367282.1"/>
</dbReference>
<keyword evidence="3" id="KW-1185">Reference proteome</keyword>
<feature type="compositionally biased region" description="Polar residues" evidence="1">
    <location>
        <begin position="315"/>
        <end position="328"/>
    </location>
</feature>
<feature type="compositionally biased region" description="Low complexity" evidence="1">
    <location>
        <begin position="484"/>
        <end position="509"/>
    </location>
</feature>
<sequence>MNVNPQPHLIIPLNLMPIMHTLLTSKQQPPPLTNEEEETAWKMAKEYRISVYRFPGPLASTARALQGAQKHFFKKLFTFKETPQHAIVEDEAVIYPLDEIDRERIVFYQGSLLDLLTDRSLKKHVHDETRIRWNQVGRQIKVMSSKFRATLKRMGGVAPAEEEVTAVANPSNDEASEGESGTTESSLDTQDASAMIVPRASKEPVPLITIMEPLAAYNYTTDYTPPAYDAQGSKPAAAAVPMVVEPQEPASPEQSTTTPSSPLPKPSSQTESTPTPTSTSTTTTPRAAAAAAAAASKSNANNTNTSTSTTTTTPQITRQQHQQGSKAVSSPVVPKHQPYGGSPKITIVNGNNKQQPPPTLQQLKPPLQPHHHHHHSNNNNNVNSSSYQNISAPPERTPEEVARLAARSRELRKQKMIDFVSTPPPPVQQNIIRLTDQSKQITQIQEMKNTYLTMNRIDDSFYNRGKIPFFKLISNTTNIINQSNNNNDDNNNNNNNNDDNNNNNNNNNNSRQPTSSIASSFKK</sequence>
<reference evidence="3" key="1">
    <citation type="journal article" date="2011" name="Genome Res.">
        <title>Phylogeny-wide analysis of social amoeba genomes highlights ancient origins for complex intercellular communication.</title>
        <authorList>
            <person name="Heidel A.J."/>
            <person name="Lawal H.M."/>
            <person name="Felder M."/>
            <person name="Schilde C."/>
            <person name="Helps N.R."/>
            <person name="Tunggal B."/>
            <person name="Rivero F."/>
            <person name="John U."/>
            <person name="Schleicher M."/>
            <person name="Eichinger L."/>
            <person name="Platzer M."/>
            <person name="Noegel A.A."/>
            <person name="Schaap P."/>
            <person name="Gloeckner G."/>
        </authorList>
    </citation>
    <scope>NUCLEOTIDE SEQUENCE [LARGE SCALE GENOMIC DNA]</scope>
    <source>
        <strain evidence="3">SH3</strain>
    </source>
</reference>
<accession>F4PWJ2</accession>
<feature type="compositionally biased region" description="Low complexity" evidence="1">
    <location>
        <begin position="377"/>
        <end position="389"/>
    </location>
</feature>
<protein>
    <submittedName>
        <fullName evidence="2">Pleckstrin domain-containing protein</fullName>
    </submittedName>
</protein>
<evidence type="ECO:0000313" key="2">
    <source>
        <dbReference type="EMBL" id="EGG20356.1"/>
    </source>
</evidence>
<feature type="region of interest" description="Disordered" evidence="1">
    <location>
        <begin position="481"/>
        <end position="523"/>
    </location>
</feature>
<name>F4PWJ2_CACFS</name>
<dbReference type="GeneID" id="14872076"/>
<feature type="region of interest" description="Disordered" evidence="1">
    <location>
        <begin position="246"/>
        <end position="401"/>
    </location>
</feature>
<dbReference type="Proteomes" id="UP000007797">
    <property type="component" value="Unassembled WGS sequence"/>
</dbReference>
<feature type="compositionally biased region" description="Low complexity" evidence="1">
    <location>
        <begin position="246"/>
        <end position="314"/>
    </location>
</feature>
<organism evidence="2 3">
    <name type="scientific">Cavenderia fasciculata</name>
    <name type="common">Slime mold</name>
    <name type="synonym">Dictyostelium fasciculatum</name>
    <dbReference type="NCBI Taxonomy" id="261658"/>
    <lineage>
        <taxon>Eukaryota</taxon>
        <taxon>Amoebozoa</taxon>
        <taxon>Evosea</taxon>
        <taxon>Eumycetozoa</taxon>
        <taxon>Dictyostelia</taxon>
        <taxon>Acytosteliales</taxon>
        <taxon>Cavenderiaceae</taxon>
        <taxon>Cavenderia</taxon>
    </lineage>
</organism>
<evidence type="ECO:0000313" key="3">
    <source>
        <dbReference type="Proteomes" id="UP000007797"/>
    </source>
</evidence>